<protein>
    <recommendedName>
        <fullName evidence="12">Tyr recombinase domain-containing protein</fullName>
    </recommendedName>
</protein>
<dbReference type="HOGENOM" id="CLU_027562_17_6_9"/>
<keyword evidence="2" id="KW-0229">DNA integration</keyword>
<evidence type="ECO:0000259" key="7">
    <source>
        <dbReference type="PROSITE" id="PS51900"/>
    </source>
</evidence>
<comment type="caution">
    <text evidence="8">The sequence shown here is derived from an EMBL/GenBank/DDBJ whole genome shotgun (WGS) entry which is preliminary data.</text>
</comment>
<reference evidence="9 11" key="2">
    <citation type="submission" date="2013-03" db="EMBL/GenBank/DDBJ databases">
        <title>The Genome Sequence of Enterococcus gilvus ATCC BAA-350 (PacBio/Illumina hybrid assembly).</title>
        <authorList>
            <consortium name="The Broad Institute Genomics Platform"/>
            <consortium name="The Broad Institute Genome Sequencing Center for Infectious Disease"/>
            <person name="Earl A."/>
            <person name="Russ C."/>
            <person name="Gilmore M."/>
            <person name="Surin D."/>
            <person name="Walker B."/>
            <person name="Young S."/>
            <person name="Zeng Q."/>
            <person name="Gargeya S."/>
            <person name="Fitzgerald M."/>
            <person name="Haas B."/>
            <person name="Abouelleil A."/>
            <person name="Allen A.W."/>
            <person name="Alvarado L."/>
            <person name="Arachchi H.M."/>
            <person name="Berlin A.M."/>
            <person name="Chapman S.B."/>
            <person name="Gainer-Dewar J."/>
            <person name="Goldberg J."/>
            <person name="Griggs A."/>
            <person name="Gujja S."/>
            <person name="Hansen M."/>
            <person name="Howarth C."/>
            <person name="Imamovic A."/>
            <person name="Ireland A."/>
            <person name="Larimer J."/>
            <person name="McCowan C."/>
            <person name="Murphy C."/>
            <person name="Pearson M."/>
            <person name="Poon T.W."/>
            <person name="Priest M."/>
            <person name="Roberts A."/>
            <person name="Saif S."/>
            <person name="Shea T."/>
            <person name="Sisk P."/>
            <person name="Sykes S."/>
            <person name="Wortman J."/>
            <person name="Nusbaum C."/>
            <person name="Birren B."/>
        </authorList>
    </citation>
    <scope>NUCLEOTIDE SEQUENCE [LARGE SCALE GENOMIC DNA]</scope>
    <source>
        <strain evidence="9 11">ATCC BAA-350</strain>
    </source>
</reference>
<keyword evidence="11" id="KW-1185">Reference proteome</keyword>
<evidence type="ECO:0008006" key="12">
    <source>
        <dbReference type="Google" id="ProtNLM"/>
    </source>
</evidence>
<feature type="domain" description="Core-binding (CB)" evidence="7">
    <location>
        <begin position="69"/>
        <end position="152"/>
    </location>
</feature>
<evidence type="ECO:0000313" key="10">
    <source>
        <dbReference type="Proteomes" id="UP000013750"/>
    </source>
</evidence>
<dbReference type="AlphaFoldDB" id="R2XVB1"/>
<dbReference type="Pfam" id="PF00589">
    <property type="entry name" value="Phage_integrase"/>
    <property type="match status" value="1"/>
</dbReference>
<evidence type="ECO:0000259" key="6">
    <source>
        <dbReference type="PROSITE" id="PS51898"/>
    </source>
</evidence>
<keyword evidence="4" id="KW-0233">DNA recombination</keyword>
<dbReference type="CDD" id="cd01189">
    <property type="entry name" value="INT_ICEBs1_C_like"/>
    <property type="match status" value="1"/>
</dbReference>
<gene>
    <name evidence="9" type="ORF">I592_03367</name>
    <name evidence="8" type="ORF">UKC_00080</name>
</gene>
<dbReference type="GO" id="GO:0015074">
    <property type="term" value="P:DNA integration"/>
    <property type="evidence" value="ECO:0007669"/>
    <property type="project" value="UniProtKB-KW"/>
</dbReference>
<evidence type="ECO:0000256" key="5">
    <source>
        <dbReference type="PROSITE-ProRule" id="PRU01248"/>
    </source>
</evidence>
<dbReference type="GO" id="GO:0006310">
    <property type="term" value="P:DNA recombination"/>
    <property type="evidence" value="ECO:0007669"/>
    <property type="project" value="UniProtKB-KW"/>
</dbReference>
<comment type="similarity">
    <text evidence="1">Belongs to the 'phage' integrase family.</text>
</comment>
<dbReference type="InterPro" id="IPR004107">
    <property type="entry name" value="Integrase_SAM-like_N"/>
</dbReference>
<dbReference type="GO" id="GO:0003677">
    <property type="term" value="F:DNA binding"/>
    <property type="evidence" value="ECO:0007669"/>
    <property type="project" value="UniProtKB-UniRule"/>
</dbReference>
<dbReference type="Gene3D" id="1.10.443.10">
    <property type="entry name" value="Intergrase catalytic core"/>
    <property type="match status" value="1"/>
</dbReference>
<dbReference type="InterPro" id="IPR013762">
    <property type="entry name" value="Integrase-like_cat_sf"/>
</dbReference>
<evidence type="ECO:0000256" key="1">
    <source>
        <dbReference type="ARBA" id="ARBA00008857"/>
    </source>
</evidence>
<sequence>MWIEEIQNSKGKKVYKYCDRYFDPKTRTRKKVSVTMANKTRDTKKEAQKLLDEKIDRRLNQKPLRKPTLTFQDLVDEWLPYYKKQVKEATYVTTKYAFNTFKNNLPYNWLVSTITPSDLVEVLEKLLYSENLANNYISMMKGKLNKLFSYAAKHHYIEINPIPQVVVERKRDERSGKIKDKFLEEDEYKRLVEYVDQHNKRYSLLFQWLYYTGMRPGEALALDKNDVYKKSDETYHVNISGTMLDKRRVKYMKKSNSTKSNAGMREIDIPENAIAIYKELIKMNPNGHFLFQTSQGTPFLNSSLNTYLRNHKAKMRIDKPVSLHIFRHTHISKLAELGVPLYVIQDRVGHEHSGITEKIYTHVTKNAKKVLKDNLEKL</sequence>
<accession>R2XVB1</accession>
<dbReference type="Proteomes" id="UP000014160">
    <property type="component" value="Unassembled WGS sequence"/>
</dbReference>
<dbReference type="PANTHER" id="PTHR30629">
    <property type="entry name" value="PROPHAGE INTEGRASE"/>
    <property type="match status" value="1"/>
</dbReference>
<dbReference type="PROSITE" id="PS51898">
    <property type="entry name" value="TYR_RECOMBINASE"/>
    <property type="match status" value="1"/>
</dbReference>
<evidence type="ECO:0000256" key="2">
    <source>
        <dbReference type="ARBA" id="ARBA00022908"/>
    </source>
</evidence>
<reference evidence="8 10" key="1">
    <citation type="submission" date="2013-02" db="EMBL/GenBank/DDBJ databases">
        <title>The Genome Sequence of Enterococcus gilvus ATCC BAA-350.</title>
        <authorList>
            <consortium name="The Broad Institute Genome Sequencing Platform"/>
            <consortium name="The Broad Institute Genome Sequencing Center for Infectious Disease"/>
            <person name="Earl A.M."/>
            <person name="Gilmore M.S."/>
            <person name="Lebreton F."/>
            <person name="Walker B."/>
            <person name="Young S.K."/>
            <person name="Zeng Q."/>
            <person name="Gargeya S."/>
            <person name="Fitzgerald M."/>
            <person name="Haas B."/>
            <person name="Abouelleil A."/>
            <person name="Alvarado L."/>
            <person name="Arachchi H.M."/>
            <person name="Berlin A.M."/>
            <person name="Chapman S.B."/>
            <person name="Dewar J."/>
            <person name="Goldberg J."/>
            <person name="Griggs A."/>
            <person name="Gujja S."/>
            <person name="Hansen M."/>
            <person name="Howarth C."/>
            <person name="Imamovic A."/>
            <person name="Larimer J."/>
            <person name="McCowan C."/>
            <person name="Murphy C."/>
            <person name="Neiman D."/>
            <person name="Pearson M."/>
            <person name="Priest M."/>
            <person name="Roberts A."/>
            <person name="Saif S."/>
            <person name="Shea T."/>
            <person name="Sisk P."/>
            <person name="Sykes S."/>
            <person name="Wortman J."/>
            <person name="Nusbaum C."/>
            <person name="Birren B."/>
        </authorList>
    </citation>
    <scope>NUCLEOTIDE SEQUENCE [LARGE SCALE GENOMIC DNA]</scope>
    <source>
        <strain evidence="8 10">ATCC BAA-350</strain>
    </source>
</reference>
<evidence type="ECO:0000256" key="4">
    <source>
        <dbReference type="ARBA" id="ARBA00023172"/>
    </source>
</evidence>
<dbReference type="eggNOG" id="COG0582">
    <property type="taxonomic scope" value="Bacteria"/>
</dbReference>
<evidence type="ECO:0000313" key="8">
    <source>
        <dbReference type="EMBL" id="EOI58894.1"/>
    </source>
</evidence>
<dbReference type="InterPro" id="IPR044068">
    <property type="entry name" value="CB"/>
</dbReference>
<dbReference type="PANTHER" id="PTHR30629:SF2">
    <property type="entry name" value="PROPHAGE INTEGRASE INTS-RELATED"/>
    <property type="match status" value="1"/>
</dbReference>
<dbReference type="InterPro" id="IPR010998">
    <property type="entry name" value="Integrase_recombinase_N"/>
</dbReference>
<dbReference type="InterPro" id="IPR011010">
    <property type="entry name" value="DNA_brk_join_enz"/>
</dbReference>
<dbReference type="OrthoDB" id="9803188at2"/>
<dbReference type="InterPro" id="IPR002104">
    <property type="entry name" value="Integrase_catalytic"/>
</dbReference>
<keyword evidence="3 5" id="KW-0238">DNA-binding</keyword>
<dbReference type="PATRIC" id="fig|1158614.3.peg.64"/>
<dbReference type="Pfam" id="PF14659">
    <property type="entry name" value="Phage_int_SAM_3"/>
    <property type="match status" value="1"/>
</dbReference>
<evidence type="ECO:0000256" key="3">
    <source>
        <dbReference type="ARBA" id="ARBA00023125"/>
    </source>
</evidence>
<dbReference type="EMBL" id="ASWH01000002">
    <property type="protein sequence ID" value="EOW79229.1"/>
    <property type="molecule type" value="Genomic_DNA"/>
</dbReference>
<dbReference type="PROSITE" id="PS51900">
    <property type="entry name" value="CB"/>
    <property type="match status" value="1"/>
</dbReference>
<name>R2XVB1_9ENTE</name>
<dbReference type="InterPro" id="IPR050808">
    <property type="entry name" value="Phage_Integrase"/>
</dbReference>
<dbReference type="Proteomes" id="UP000013750">
    <property type="component" value="Unassembled WGS sequence"/>
</dbReference>
<evidence type="ECO:0000313" key="11">
    <source>
        <dbReference type="Proteomes" id="UP000014160"/>
    </source>
</evidence>
<dbReference type="SUPFAM" id="SSF56349">
    <property type="entry name" value="DNA breaking-rejoining enzymes"/>
    <property type="match status" value="1"/>
</dbReference>
<dbReference type="RefSeq" id="WP_010778531.1">
    <property type="nucleotide sequence ID" value="NZ_ASWH01000002.1"/>
</dbReference>
<evidence type="ECO:0000313" key="9">
    <source>
        <dbReference type="EMBL" id="EOW79229.1"/>
    </source>
</evidence>
<feature type="domain" description="Tyr recombinase" evidence="6">
    <location>
        <begin position="178"/>
        <end position="373"/>
    </location>
</feature>
<proteinExistence type="inferred from homology"/>
<organism evidence="8 10">
    <name type="scientific">Enterococcus gilvus ATCC BAA-350</name>
    <dbReference type="NCBI Taxonomy" id="1158614"/>
    <lineage>
        <taxon>Bacteria</taxon>
        <taxon>Bacillati</taxon>
        <taxon>Bacillota</taxon>
        <taxon>Bacilli</taxon>
        <taxon>Lactobacillales</taxon>
        <taxon>Enterococcaceae</taxon>
        <taxon>Enterococcus</taxon>
    </lineage>
</organism>
<dbReference type="EMBL" id="AJDQ01000002">
    <property type="protein sequence ID" value="EOI58894.1"/>
    <property type="molecule type" value="Genomic_DNA"/>
</dbReference>
<dbReference type="Gene3D" id="1.10.150.130">
    <property type="match status" value="1"/>
</dbReference>